<dbReference type="InterPro" id="IPR039131">
    <property type="entry name" value="NDUFAF1"/>
</dbReference>
<sequence>MQRKPPEHTETLEFQDHLEQFPDIQPQRLVRFHQNADLYWQTLGDQVMGGQSDGTLTHAEEGVGLFHGTVRLDNGGGFSSVKADLPKPFDAANYTGIELLARGDGKTYKIGLRNSTDRRSIVYQHTFTPAAEDWSRIQLPFSDFIPTWRGKTVADAGPLDTRNLASVSLFVSGRQAGEFNLVMQDWRLFRS</sequence>
<dbReference type="InterPro" id="IPR008979">
    <property type="entry name" value="Galactose-bd-like_sf"/>
</dbReference>
<organism evidence="3 4">
    <name type="scientific">Marinobacter adhaerens</name>
    <dbReference type="NCBI Taxonomy" id="1033846"/>
    <lineage>
        <taxon>Bacteria</taxon>
        <taxon>Pseudomonadati</taxon>
        <taxon>Pseudomonadota</taxon>
        <taxon>Gammaproteobacteria</taxon>
        <taxon>Pseudomonadales</taxon>
        <taxon>Marinobacteraceae</taxon>
        <taxon>Marinobacter</taxon>
    </lineage>
</organism>
<dbReference type="InterPro" id="IPR013857">
    <property type="entry name" value="NADH-UbQ_OxRdtase-assoc_prot30"/>
</dbReference>
<dbReference type="Pfam" id="PF08547">
    <property type="entry name" value="CIA30"/>
    <property type="match status" value="1"/>
</dbReference>
<dbReference type="EMBL" id="VENC01000016">
    <property type="protein sequence ID" value="MTJ00177.1"/>
    <property type="molecule type" value="Genomic_DNA"/>
</dbReference>
<name>A0A844I1I3_9GAMM</name>
<dbReference type="AlphaFoldDB" id="A0A844I1I3"/>
<dbReference type="PANTHER" id="PTHR13194">
    <property type="entry name" value="COMPLEX I INTERMEDIATE-ASSOCIATED PROTEIN 30"/>
    <property type="match status" value="1"/>
</dbReference>
<reference evidence="3 4" key="1">
    <citation type="submission" date="2019-06" db="EMBL/GenBank/DDBJ databases">
        <title>Enrichment of Autotrophic Halophilic Microorganisms from Red Sea Brine Pool Using Microbial Electrosynthesis System.</title>
        <authorList>
            <person name="Alqahtani M.F."/>
            <person name="Bajracharya S."/>
            <person name="Katuri K.P."/>
            <person name="Ali M."/>
            <person name="Saikaly P.E."/>
        </authorList>
    </citation>
    <scope>NUCLEOTIDE SEQUENCE [LARGE SCALE GENOMIC DNA]</scope>
    <source>
        <strain evidence="3">MES15</strain>
    </source>
</reference>
<evidence type="ECO:0000313" key="3">
    <source>
        <dbReference type="EMBL" id="MTJ00177.1"/>
    </source>
</evidence>
<evidence type="ECO:0000313" key="4">
    <source>
        <dbReference type="Proteomes" id="UP000431462"/>
    </source>
</evidence>
<accession>A0A844I1I3</accession>
<proteinExistence type="inferred from homology"/>
<gene>
    <name evidence="3" type="ORF">FH752_16310</name>
</gene>
<comment type="similarity">
    <text evidence="1">Belongs to the CIA30 family.</text>
</comment>
<comment type="caution">
    <text evidence="3">The sequence shown here is derived from an EMBL/GenBank/DDBJ whole genome shotgun (WGS) entry which is preliminary data.</text>
</comment>
<dbReference type="Gene3D" id="2.60.120.430">
    <property type="entry name" value="Galactose-binding lectin"/>
    <property type="match status" value="1"/>
</dbReference>
<protein>
    <submittedName>
        <fullName evidence="3">CIA30 family protein</fullName>
    </submittedName>
</protein>
<evidence type="ECO:0000259" key="2">
    <source>
        <dbReference type="Pfam" id="PF08547"/>
    </source>
</evidence>
<evidence type="ECO:0000256" key="1">
    <source>
        <dbReference type="ARBA" id="ARBA00007884"/>
    </source>
</evidence>
<dbReference type="PANTHER" id="PTHR13194:SF19">
    <property type="entry name" value="NAD(P)-BINDING ROSSMANN-FOLD SUPERFAMILY PROTEIN"/>
    <property type="match status" value="1"/>
</dbReference>
<dbReference type="SUPFAM" id="SSF49785">
    <property type="entry name" value="Galactose-binding domain-like"/>
    <property type="match status" value="1"/>
</dbReference>
<feature type="domain" description="NADH:ubiquinone oxidoreductase intermediate-associated protein 30" evidence="2">
    <location>
        <begin position="32"/>
        <end position="182"/>
    </location>
</feature>
<dbReference type="Proteomes" id="UP000431462">
    <property type="component" value="Unassembled WGS sequence"/>
</dbReference>